<gene>
    <name evidence="2" type="primary">g529</name>
</gene>
<accession>A0A2C9CZP8</accession>
<feature type="transmembrane region" description="Helical" evidence="1">
    <location>
        <begin position="51"/>
        <end position="72"/>
    </location>
</feature>
<name>A0A2C9CZP8_9CAUD</name>
<feature type="transmembrane region" description="Helical" evidence="1">
    <location>
        <begin position="18"/>
        <end position="39"/>
    </location>
</feature>
<keyword evidence="1" id="KW-0472">Membrane</keyword>
<organism evidence="2 3">
    <name type="scientific">Yersinia phage fHe-Yen9-03</name>
    <dbReference type="NCBI Taxonomy" id="2052743"/>
    <lineage>
        <taxon>Viruses</taxon>
        <taxon>Duplodnaviria</taxon>
        <taxon>Heunggongvirae</taxon>
        <taxon>Uroviricota</taxon>
        <taxon>Caudoviricetes</taxon>
        <taxon>Eneladusvirus</taxon>
        <taxon>Eneladusvirus Yen904</taxon>
    </lineage>
</organism>
<evidence type="ECO:0000313" key="2">
    <source>
        <dbReference type="EMBL" id="SOK59337.1"/>
    </source>
</evidence>
<keyword evidence="1" id="KW-0812">Transmembrane</keyword>
<dbReference type="Proteomes" id="UP000241364">
    <property type="component" value="Chromosome i"/>
</dbReference>
<protein>
    <submittedName>
        <fullName evidence="2">Uncharacterized protein</fullName>
    </submittedName>
</protein>
<proteinExistence type="predicted"/>
<evidence type="ECO:0000313" key="3">
    <source>
        <dbReference type="Proteomes" id="UP000241364"/>
    </source>
</evidence>
<feature type="transmembrane region" description="Helical" evidence="1">
    <location>
        <begin position="84"/>
        <end position="106"/>
    </location>
</feature>
<keyword evidence="1" id="KW-1133">Transmembrane helix</keyword>
<evidence type="ECO:0000256" key="1">
    <source>
        <dbReference type="SAM" id="Phobius"/>
    </source>
</evidence>
<dbReference type="EMBL" id="LT960552">
    <property type="protein sequence ID" value="SOK59337.1"/>
    <property type="molecule type" value="Genomic_DNA"/>
</dbReference>
<reference evidence="3" key="1">
    <citation type="submission" date="2017-10" db="EMBL/GenBank/DDBJ databases">
        <authorList>
            <person name="Skurnik M."/>
        </authorList>
    </citation>
    <scope>NUCLEOTIDE SEQUENCE [LARGE SCALE GENOMIC DNA]</scope>
    <source>
        <strain evidence="3">fHe-Yen9-03</strain>
    </source>
</reference>
<sequence length="117" mass="13668">MIELITNSYKVLTEYPNIVSIPLYLSTLFVGLVIIGWYFSTDYYDEIENFIECDGVEFIIFNVIILATNYIIIYNHGLSNIVNIIFNFILFIAVVLPLIISWLNCYRLCIRNKRGKL</sequence>